<organism evidence="1 2">
    <name type="scientific">Sinorhizobium numidicum</name>
    <dbReference type="NCBI Taxonomy" id="680248"/>
    <lineage>
        <taxon>Bacteria</taxon>
        <taxon>Pseudomonadati</taxon>
        <taxon>Pseudomonadota</taxon>
        <taxon>Alphaproteobacteria</taxon>
        <taxon>Hyphomicrobiales</taxon>
        <taxon>Rhizobiaceae</taxon>
        <taxon>Sinorhizobium/Ensifer group</taxon>
        <taxon>Sinorhizobium</taxon>
    </lineage>
</organism>
<proteinExistence type="predicted"/>
<dbReference type="Proteomes" id="UP001235547">
    <property type="component" value="Chromosome 2"/>
</dbReference>
<protein>
    <submittedName>
        <fullName evidence="1">Uncharacterized protein</fullName>
    </submittedName>
</protein>
<dbReference type="RefSeq" id="WP_280731467.1">
    <property type="nucleotide sequence ID" value="NZ_CP120367.1"/>
</dbReference>
<reference evidence="1 2" key="1">
    <citation type="submission" date="2023-03" db="EMBL/GenBank/DDBJ databases">
        <authorList>
            <person name="Kaur S."/>
            <person name="Espinosa-Saiz D."/>
            <person name="Velazquez E."/>
            <person name="Menendez E."/>
            <person name="diCenzo G.C."/>
        </authorList>
    </citation>
    <scope>NUCLEOTIDE SEQUENCE [LARGE SCALE GENOMIC DNA]</scope>
    <source>
        <strain evidence="1 2">LMG 27395</strain>
    </source>
</reference>
<dbReference type="EMBL" id="CP120370">
    <property type="protein sequence ID" value="WEX80748.1"/>
    <property type="molecule type" value="Genomic_DNA"/>
</dbReference>
<evidence type="ECO:0000313" key="2">
    <source>
        <dbReference type="Proteomes" id="UP001235547"/>
    </source>
</evidence>
<evidence type="ECO:0000313" key="1">
    <source>
        <dbReference type="EMBL" id="WEX80748.1"/>
    </source>
</evidence>
<keyword evidence="2" id="KW-1185">Reference proteome</keyword>
<accession>A0ABY8CQ21</accession>
<name>A0ABY8CQ21_9HYPH</name>
<sequence length="84" mass="9402">MLDLLALARLMEFCGGQDRERGRRDEDAFYQQFGAEPSALLMAITRALSFVARRRKTQHARKAATCKAETECCLAVPAEAAKRL</sequence>
<gene>
    <name evidence="1" type="ORF">PYH38_000029</name>
</gene>